<reference evidence="2 3" key="2">
    <citation type="submission" date="2014-03" db="EMBL/GenBank/DDBJ databases">
        <title>The Genome Sequence of Anncaliia algerae insect isolate PRA339.</title>
        <authorList>
            <consortium name="The Broad Institute Genome Sequencing Platform"/>
            <consortium name="The Broad Institute Genome Sequencing Center for Infectious Disease"/>
            <person name="Cuomo C."/>
            <person name="Becnel J."/>
            <person name="Sanscrainte N."/>
            <person name="Walker B."/>
            <person name="Young S.K."/>
            <person name="Zeng Q."/>
            <person name="Gargeya S."/>
            <person name="Fitzgerald M."/>
            <person name="Haas B."/>
            <person name="Abouelleil A."/>
            <person name="Alvarado L."/>
            <person name="Arachchi H.M."/>
            <person name="Berlin A.M."/>
            <person name="Chapman S.B."/>
            <person name="Dewar J."/>
            <person name="Goldberg J."/>
            <person name="Griggs A."/>
            <person name="Gujja S."/>
            <person name="Hansen M."/>
            <person name="Howarth C."/>
            <person name="Imamovic A."/>
            <person name="Larimer J."/>
            <person name="McCowan C."/>
            <person name="Murphy C."/>
            <person name="Neiman D."/>
            <person name="Pearson M."/>
            <person name="Priest M."/>
            <person name="Roberts A."/>
            <person name="Saif S."/>
            <person name="Shea T."/>
            <person name="Sisk P."/>
            <person name="Sykes S."/>
            <person name="Wortman J."/>
            <person name="Nusbaum C."/>
            <person name="Birren B."/>
        </authorList>
    </citation>
    <scope>NUCLEOTIDE SEQUENCE [LARGE SCALE GENOMIC DNA]</scope>
    <source>
        <strain evidence="2 3">PRA339</strain>
    </source>
</reference>
<dbReference type="EMBL" id="KK365275">
    <property type="protein sequence ID" value="KCZ79443.1"/>
    <property type="molecule type" value="Genomic_DNA"/>
</dbReference>
<keyword evidence="1" id="KW-0472">Membrane</keyword>
<keyword evidence="1" id="KW-0812">Transmembrane</keyword>
<feature type="transmembrane region" description="Helical" evidence="1">
    <location>
        <begin position="238"/>
        <end position="255"/>
    </location>
</feature>
<accession>A0A059EWN2</accession>
<reference evidence="3" key="1">
    <citation type="submission" date="2013-02" db="EMBL/GenBank/DDBJ databases">
        <authorList>
            <consortium name="The Broad Institute Genome Sequencing Platform"/>
            <person name="Cuomo C."/>
            <person name="Becnel J."/>
            <person name="Sanscrainte N."/>
            <person name="Walker B."/>
            <person name="Young S.K."/>
            <person name="Zeng Q."/>
            <person name="Gargeya S."/>
            <person name="Fitzgerald M."/>
            <person name="Haas B."/>
            <person name="Abouelleil A."/>
            <person name="Alvarado L."/>
            <person name="Arachchi H.M."/>
            <person name="Berlin A.M."/>
            <person name="Chapman S.B."/>
            <person name="Dewar J."/>
            <person name="Goldberg J."/>
            <person name="Griggs A."/>
            <person name="Gujja S."/>
            <person name="Hansen M."/>
            <person name="Howarth C."/>
            <person name="Imamovic A."/>
            <person name="Larimer J."/>
            <person name="McCowan C."/>
            <person name="Murphy C."/>
            <person name="Neiman D."/>
            <person name="Pearson M."/>
            <person name="Priest M."/>
            <person name="Roberts A."/>
            <person name="Saif S."/>
            <person name="Shea T."/>
            <person name="Sisk P."/>
            <person name="Sykes S."/>
            <person name="Wortman J."/>
            <person name="Nusbaum C."/>
            <person name="Birren B."/>
        </authorList>
    </citation>
    <scope>NUCLEOTIDE SEQUENCE [LARGE SCALE GENOMIC DNA]</scope>
    <source>
        <strain evidence="3">PRA339</strain>
    </source>
</reference>
<keyword evidence="1" id="KW-1133">Transmembrane helix</keyword>
<dbReference type="Proteomes" id="UP000030655">
    <property type="component" value="Unassembled WGS sequence"/>
</dbReference>
<dbReference type="OrthoDB" id="2197441at2759"/>
<name>A0A059EWN2_9MICR</name>
<gene>
    <name evidence="2" type="ORF">H312_03167</name>
</gene>
<protein>
    <submittedName>
        <fullName evidence="2">Uncharacterized protein</fullName>
    </submittedName>
</protein>
<evidence type="ECO:0000313" key="3">
    <source>
        <dbReference type="Proteomes" id="UP000030655"/>
    </source>
</evidence>
<dbReference type="HOGENOM" id="CLU_1158747_0_0_1"/>
<feature type="transmembrane region" description="Helical" evidence="1">
    <location>
        <begin position="150"/>
        <end position="170"/>
    </location>
</feature>
<feature type="transmembrane region" description="Helical" evidence="1">
    <location>
        <begin position="107"/>
        <end position="130"/>
    </location>
</feature>
<feature type="transmembrane region" description="Helical" evidence="1">
    <location>
        <begin position="177"/>
        <end position="196"/>
    </location>
</feature>
<feature type="transmembrane region" description="Helical" evidence="1">
    <location>
        <begin position="202"/>
        <end position="226"/>
    </location>
</feature>
<evidence type="ECO:0000256" key="1">
    <source>
        <dbReference type="SAM" id="Phobius"/>
    </source>
</evidence>
<feature type="transmembrane region" description="Helical" evidence="1">
    <location>
        <begin position="82"/>
        <end position="100"/>
    </location>
</feature>
<proteinExistence type="predicted"/>
<keyword evidence="3" id="KW-1185">Reference proteome</keyword>
<organism evidence="2 3">
    <name type="scientific">Anncaliia algerae PRA339</name>
    <dbReference type="NCBI Taxonomy" id="1288291"/>
    <lineage>
        <taxon>Eukaryota</taxon>
        <taxon>Fungi</taxon>
        <taxon>Fungi incertae sedis</taxon>
        <taxon>Microsporidia</taxon>
        <taxon>Tubulinosematoidea</taxon>
        <taxon>Tubulinosematidae</taxon>
        <taxon>Anncaliia</taxon>
    </lineage>
</organism>
<feature type="transmembrane region" description="Helical" evidence="1">
    <location>
        <begin position="50"/>
        <end position="70"/>
    </location>
</feature>
<sequence length="271" mass="32099">MMQITRTETHYEHSTYNDSSLDNVTEIEINNTVNHIHLEEEPRNMKYIDLLKKLSIPWIPIYEIIILLVFRYLELIMFMNDVYFKSTLVSFGICLVFNLFSNYNDIALNIFNVLLILSSFLRFIVMIYSLSLNTEIFSKLFSSNDFLKIFVFRTVIFVIQNILLGPFLYLDVDSYTLALIFVFHFVGITFIQLIIISSCHLLVFFNLFYILMTLAVVNIPYTIYINKMDQQRKRRCEIALYIYFMSVFVASSYNYPLNLLSEKTYLLIDSK</sequence>
<evidence type="ECO:0000313" key="2">
    <source>
        <dbReference type="EMBL" id="KCZ79443.1"/>
    </source>
</evidence>
<dbReference type="AlphaFoldDB" id="A0A059EWN2"/>
<dbReference type="VEuPathDB" id="MicrosporidiaDB:H312_03167"/>